<organism evidence="1 2">
    <name type="scientific">Pneumocystis oryctolagi</name>
    <dbReference type="NCBI Taxonomy" id="42067"/>
    <lineage>
        <taxon>Eukaryota</taxon>
        <taxon>Fungi</taxon>
        <taxon>Dikarya</taxon>
        <taxon>Ascomycota</taxon>
        <taxon>Taphrinomycotina</taxon>
        <taxon>Pneumocystomycetes</taxon>
        <taxon>Pneumocystaceae</taxon>
        <taxon>Pneumocystis</taxon>
    </lineage>
</organism>
<accession>A0ACB7CFU9</accession>
<reference evidence="1 2" key="1">
    <citation type="journal article" date="2021" name="Commun. Biol.">
        <title>Genomic insights into the host specific adaptation of the Pneumocystis genus.</title>
        <authorList>
            <person name="Cisse O.H."/>
            <person name="Ma L."/>
            <person name="Dekker J.P."/>
            <person name="Khil P.P."/>
            <person name="Youn J.-H."/>
            <person name="Brenchley J.M."/>
            <person name="Blair R."/>
            <person name="Pahar B."/>
            <person name="Chabe M."/>
            <person name="Van Rompay K.K.A."/>
            <person name="Keesler R."/>
            <person name="Sukura A."/>
            <person name="Hirsch V."/>
            <person name="Kutty G."/>
            <person name="Liu Y."/>
            <person name="Peng L."/>
            <person name="Chen J."/>
            <person name="Song J."/>
            <person name="Weissenbacher-Lang C."/>
            <person name="Xu J."/>
            <person name="Upham N.S."/>
            <person name="Stajich J.E."/>
            <person name="Cuomo C.A."/>
            <person name="Cushion M.T."/>
            <person name="Kovacs J.A."/>
        </authorList>
    </citation>
    <scope>NUCLEOTIDE SEQUENCE [LARGE SCALE GENOMIC DNA]</scope>
    <source>
        <strain evidence="1 2">RABM</strain>
    </source>
</reference>
<evidence type="ECO:0000313" key="1">
    <source>
        <dbReference type="EMBL" id="KAG4305962.1"/>
    </source>
</evidence>
<proteinExistence type="predicted"/>
<sequence>MVYGSRRTITYLGLTGLIGFGVYKLFSTSTSFSNIFGCKSVHLKPTFTNNKEWIDLTLSKIIDFNHNCKIFRFDLPTKDSVSGLHIASALLTKVDRPEMPPIIRPYTPISSEDAKGYLDLLVKKYDNGPMSSHIHNMKVNDKLSFSGPIPKYSWNLNMHERIVLIAGGTGITPMYQLIHKIFQNKKENTHVTLITANISEEDILLRDEFEKLKKKHPDRFRVVYVLDNPPENWEGVSGRVSKDLLKSLLPSPLSKNIKIFVCGPPGFYKAISGTKVSPSDQGELEGFLKELGYTKEQVK</sequence>
<keyword evidence="2" id="KW-1185">Reference proteome</keyword>
<name>A0ACB7CFU9_9ASCO</name>
<comment type="caution">
    <text evidence="1">The sequence shown here is derived from an EMBL/GenBank/DDBJ whole genome shotgun (WGS) entry which is preliminary data.</text>
</comment>
<dbReference type="Proteomes" id="UP000768646">
    <property type="component" value="Unassembled WGS sequence"/>
</dbReference>
<gene>
    <name evidence="1" type="ORF">PORY_000872</name>
</gene>
<evidence type="ECO:0000313" key="2">
    <source>
        <dbReference type="Proteomes" id="UP000768646"/>
    </source>
</evidence>
<protein>
    <submittedName>
        <fullName evidence="1">Uncharacterized protein</fullName>
    </submittedName>
</protein>
<dbReference type="EMBL" id="JABTEG010000002">
    <property type="protein sequence ID" value="KAG4305962.1"/>
    <property type="molecule type" value="Genomic_DNA"/>
</dbReference>